<keyword evidence="3" id="KW-1185">Reference proteome</keyword>
<dbReference type="EMBL" id="MPIN01000008">
    <property type="protein sequence ID" value="OJH37125.1"/>
    <property type="molecule type" value="Genomic_DNA"/>
</dbReference>
<feature type="region of interest" description="Disordered" evidence="1">
    <location>
        <begin position="1"/>
        <end position="25"/>
    </location>
</feature>
<proteinExistence type="predicted"/>
<dbReference type="Proteomes" id="UP000182229">
    <property type="component" value="Unassembled WGS sequence"/>
</dbReference>
<evidence type="ECO:0000313" key="3">
    <source>
        <dbReference type="Proteomes" id="UP000182229"/>
    </source>
</evidence>
<feature type="region of interest" description="Disordered" evidence="1">
    <location>
        <begin position="38"/>
        <end position="63"/>
    </location>
</feature>
<sequence>MGTPALPGGGAADGMGPGALGGGGRLFGTGVLGPGVMTSPHISRGKASRRCGKSPGWAKWMPSSDTWSRPWMAPLSMSNSMVANSRGPQMAP</sequence>
<protein>
    <submittedName>
        <fullName evidence="2">Uncharacterized protein</fullName>
    </submittedName>
</protein>
<accession>A0A1L9B4D7</accession>
<dbReference type="AlphaFoldDB" id="A0A1L9B4D7"/>
<comment type="caution">
    <text evidence="2">The sequence shown here is derived from an EMBL/GenBank/DDBJ whole genome shotgun (WGS) entry which is preliminary data.</text>
</comment>
<reference evidence="3" key="1">
    <citation type="submission" date="2016-11" db="EMBL/GenBank/DDBJ databases">
        <authorList>
            <person name="Shukria A."/>
            <person name="Stevens D.C."/>
        </authorList>
    </citation>
    <scope>NUCLEOTIDE SEQUENCE [LARGE SCALE GENOMIC DNA]</scope>
    <source>
        <strain evidence="3">Cbfe23</strain>
    </source>
</reference>
<evidence type="ECO:0000313" key="2">
    <source>
        <dbReference type="EMBL" id="OJH37125.1"/>
    </source>
</evidence>
<gene>
    <name evidence="2" type="ORF">BON30_27735</name>
</gene>
<feature type="compositionally biased region" description="Basic residues" evidence="1">
    <location>
        <begin position="43"/>
        <end position="52"/>
    </location>
</feature>
<organism evidence="2 3">
    <name type="scientific">Cystobacter ferrugineus</name>
    <dbReference type="NCBI Taxonomy" id="83449"/>
    <lineage>
        <taxon>Bacteria</taxon>
        <taxon>Pseudomonadati</taxon>
        <taxon>Myxococcota</taxon>
        <taxon>Myxococcia</taxon>
        <taxon>Myxococcales</taxon>
        <taxon>Cystobacterineae</taxon>
        <taxon>Archangiaceae</taxon>
        <taxon>Cystobacter</taxon>
    </lineage>
</organism>
<evidence type="ECO:0000256" key="1">
    <source>
        <dbReference type="SAM" id="MobiDB-lite"/>
    </source>
</evidence>
<feature type="compositionally biased region" description="Gly residues" evidence="1">
    <location>
        <begin position="7"/>
        <end position="25"/>
    </location>
</feature>
<name>A0A1L9B4D7_9BACT</name>
<reference evidence="2 3" key="2">
    <citation type="submission" date="2016-12" db="EMBL/GenBank/DDBJ databases">
        <title>Draft Genome Sequence of Cystobacter ferrugineus Strain Cbfe23.</title>
        <authorList>
            <person name="Akbar S."/>
            <person name="Dowd S.E."/>
            <person name="Stevens D.C."/>
        </authorList>
    </citation>
    <scope>NUCLEOTIDE SEQUENCE [LARGE SCALE GENOMIC DNA]</scope>
    <source>
        <strain evidence="2 3">Cbfe23</strain>
    </source>
</reference>